<dbReference type="InterPro" id="IPR043128">
    <property type="entry name" value="Rev_trsase/Diguanyl_cyclase"/>
</dbReference>
<dbReference type="SUPFAM" id="SSF56672">
    <property type="entry name" value="DNA/RNA polymerases"/>
    <property type="match status" value="1"/>
</dbReference>
<dbReference type="AlphaFoldDB" id="A0A438H8Z6"/>
<name>A0A438H8Z6_VITVI</name>
<evidence type="ECO:0000313" key="4">
    <source>
        <dbReference type="Proteomes" id="UP000288805"/>
    </source>
</evidence>
<feature type="domain" description="Integrase zinc-binding" evidence="2">
    <location>
        <begin position="233"/>
        <end position="287"/>
    </location>
</feature>
<dbReference type="InterPro" id="IPR000477">
    <property type="entry name" value="RT_dom"/>
</dbReference>
<reference evidence="3 4" key="1">
    <citation type="journal article" date="2018" name="PLoS Genet.">
        <title>Population sequencing reveals clonal diversity and ancestral inbreeding in the grapevine cultivar Chardonnay.</title>
        <authorList>
            <person name="Roach M.J."/>
            <person name="Johnson D.L."/>
            <person name="Bohlmann J."/>
            <person name="van Vuuren H.J."/>
            <person name="Jones S.J."/>
            <person name="Pretorius I.S."/>
            <person name="Schmidt S.A."/>
            <person name="Borneman A.R."/>
        </authorList>
    </citation>
    <scope>NUCLEOTIDE SEQUENCE [LARGE SCALE GENOMIC DNA]</scope>
    <source>
        <strain evidence="4">cv. Chardonnay</strain>
        <tissue evidence="3">Leaf</tissue>
    </source>
</reference>
<evidence type="ECO:0000259" key="2">
    <source>
        <dbReference type="Pfam" id="PF17921"/>
    </source>
</evidence>
<comment type="caution">
    <text evidence="3">The sequence shown here is derived from an EMBL/GenBank/DDBJ whole genome shotgun (WGS) entry which is preliminary data.</text>
</comment>
<dbReference type="PANTHER" id="PTHR48475:SF2">
    <property type="entry name" value="RIBONUCLEASE H"/>
    <property type="match status" value="1"/>
</dbReference>
<dbReference type="Proteomes" id="UP000288805">
    <property type="component" value="Unassembled WGS sequence"/>
</dbReference>
<evidence type="ECO:0000313" key="3">
    <source>
        <dbReference type="EMBL" id="RVW80801.1"/>
    </source>
</evidence>
<dbReference type="Pfam" id="PF00078">
    <property type="entry name" value="RVT_1"/>
    <property type="match status" value="1"/>
</dbReference>
<dbReference type="Gene3D" id="3.30.70.270">
    <property type="match status" value="1"/>
</dbReference>
<dbReference type="Gene3D" id="1.10.340.70">
    <property type="match status" value="1"/>
</dbReference>
<dbReference type="PANTHER" id="PTHR48475">
    <property type="entry name" value="RIBONUCLEASE H"/>
    <property type="match status" value="1"/>
</dbReference>
<dbReference type="InterPro" id="IPR043502">
    <property type="entry name" value="DNA/RNA_pol_sf"/>
</dbReference>
<sequence length="304" mass="35069">MEVYIDDIVVKSKTRSEHAQHLEETFHLMKMYKMKLNPTKCAFGFNASKFMGFMRLIYYVSKVIVDAEARYSKMEQMTLTLKSVAQKLRRYFQAHQGEYEAKDECMARYLLKVRVNLDKLSKWVVKRIPCAKNMHVDALTGIVSTFPIKEVVLLPVYLRVVSSIAAALVCSTSQTSINLLNEIEAYIRTGKLSKIASKLAHKIWVQAAHFTLIEDNLYKRYFTGPYLKCLNDAEAQYVLAELHEGVCCNHIGMRTLAHRAHSQGCYWPTMRQNAENYVKMCDRWQMYALIPRMPAEVLNPVTSS</sequence>
<evidence type="ECO:0000259" key="1">
    <source>
        <dbReference type="Pfam" id="PF00078"/>
    </source>
</evidence>
<gene>
    <name evidence="3" type="ORF">CK203_047833</name>
</gene>
<dbReference type="Pfam" id="PF17921">
    <property type="entry name" value="Integrase_H2C2"/>
    <property type="match status" value="1"/>
</dbReference>
<dbReference type="EMBL" id="QGNW01000260">
    <property type="protein sequence ID" value="RVW80801.1"/>
    <property type="molecule type" value="Genomic_DNA"/>
</dbReference>
<accession>A0A438H8Z6</accession>
<proteinExistence type="predicted"/>
<organism evidence="3 4">
    <name type="scientific">Vitis vinifera</name>
    <name type="common">Grape</name>
    <dbReference type="NCBI Taxonomy" id="29760"/>
    <lineage>
        <taxon>Eukaryota</taxon>
        <taxon>Viridiplantae</taxon>
        <taxon>Streptophyta</taxon>
        <taxon>Embryophyta</taxon>
        <taxon>Tracheophyta</taxon>
        <taxon>Spermatophyta</taxon>
        <taxon>Magnoliopsida</taxon>
        <taxon>eudicotyledons</taxon>
        <taxon>Gunneridae</taxon>
        <taxon>Pentapetalae</taxon>
        <taxon>rosids</taxon>
        <taxon>Vitales</taxon>
        <taxon>Vitaceae</taxon>
        <taxon>Viteae</taxon>
        <taxon>Vitis</taxon>
    </lineage>
</organism>
<evidence type="ECO:0008006" key="5">
    <source>
        <dbReference type="Google" id="ProtNLM"/>
    </source>
</evidence>
<dbReference type="InterPro" id="IPR041588">
    <property type="entry name" value="Integrase_H2C2"/>
</dbReference>
<feature type="domain" description="Reverse transcriptase" evidence="1">
    <location>
        <begin position="3"/>
        <end position="53"/>
    </location>
</feature>
<protein>
    <recommendedName>
        <fullName evidence="5">Reverse transcriptase domain-containing protein</fullName>
    </recommendedName>
</protein>